<protein>
    <submittedName>
        <fullName evidence="1">Uncharacterized protein</fullName>
    </submittedName>
</protein>
<comment type="caution">
    <text evidence="1">The sequence shown here is derived from an EMBL/GenBank/DDBJ whole genome shotgun (WGS) entry which is preliminary data.</text>
</comment>
<dbReference type="AlphaFoldDB" id="A0A8H3WQ22"/>
<organism evidence="1 2">
    <name type="scientific">Colletotrichum asianum</name>
    <dbReference type="NCBI Taxonomy" id="702518"/>
    <lineage>
        <taxon>Eukaryota</taxon>
        <taxon>Fungi</taxon>
        <taxon>Dikarya</taxon>
        <taxon>Ascomycota</taxon>
        <taxon>Pezizomycotina</taxon>
        <taxon>Sordariomycetes</taxon>
        <taxon>Hypocreomycetidae</taxon>
        <taxon>Glomerellales</taxon>
        <taxon>Glomerellaceae</taxon>
        <taxon>Colletotrichum</taxon>
        <taxon>Colletotrichum gloeosporioides species complex</taxon>
    </lineage>
</organism>
<accession>A0A8H3WQ22</accession>
<sequence>MEGVGPIGCVHVAASIWHYSLAALPHRVVKQKKTWTAPCVVDERLLRRMMPADAWFSACLVWLSHLGVVLGTDWLDC</sequence>
<evidence type="ECO:0000313" key="1">
    <source>
        <dbReference type="EMBL" id="KAF0330934.1"/>
    </source>
</evidence>
<dbReference type="EMBL" id="WOWK01000005">
    <property type="protein sequence ID" value="KAF0330934.1"/>
    <property type="molecule type" value="Genomic_DNA"/>
</dbReference>
<gene>
    <name evidence="1" type="ORF">GQ607_001803</name>
</gene>
<proteinExistence type="predicted"/>
<evidence type="ECO:0000313" key="2">
    <source>
        <dbReference type="Proteomes" id="UP000434172"/>
    </source>
</evidence>
<keyword evidence="2" id="KW-1185">Reference proteome</keyword>
<dbReference type="Proteomes" id="UP000434172">
    <property type="component" value="Unassembled WGS sequence"/>
</dbReference>
<name>A0A8H3WQ22_9PEZI</name>
<reference evidence="1 2" key="1">
    <citation type="submission" date="2019-12" db="EMBL/GenBank/DDBJ databases">
        <title>A genome sequence resource for the geographically widespread anthracnose pathogen Colletotrichum asianum.</title>
        <authorList>
            <person name="Meng Y."/>
        </authorList>
    </citation>
    <scope>NUCLEOTIDE SEQUENCE [LARGE SCALE GENOMIC DNA]</scope>
    <source>
        <strain evidence="1 2">ICMP 18580</strain>
    </source>
</reference>